<proteinExistence type="predicted"/>
<feature type="compositionally biased region" description="Basic and acidic residues" evidence="1">
    <location>
        <begin position="26"/>
        <end position="63"/>
    </location>
</feature>
<keyword evidence="3" id="KW-1185">Reference proteome</keyword>
<organism evidence="2 3">
    <name type="scientific">Phytophthora fragariaefolia</name>
    <dbReference type="NCBI Taxonomy" id="1490495"/>
    <lineage>
        <taxon>Eukaryota</taxon>
        <taxon>Sar</taxon>
        <taxon>Stramenopiles</taxon>
        <taxon>Oomycota</taxon>
        <taxon>Peronosporomycetes</taxon>
        <taxon>Peronosporales</taxon>
        <taxon>Peronosporaceae</taxon>
        <taxon>Phytophthora</taxon>
    </lineage>
</organism>
<dbReference type="AlphaFoldDB" id="A0A9W6U0L4"/>
<dbReference type="OrthoDB" id="126830at2759"/>
<gene>
    <name evidence="2" type="ORF">Pfra01_000346700</name>
</gene>
<evidence type="ECO:0000313" key="2">
    <source>
        <dbReference type="EMBL" id="GMF22867.1"/>
    </source>
</evidence>
<dbReference type="EMBL" id="BSXT01000265">
    <property type="protein sequence ID" value="GMF22867.1"/>
    <property type="molecule type" value="Genomic_DNA"/>
</dbReference>
<feature type="region of interest" description="Disordered" evidence="1">
    <location>
        <begin position="16"/>
        <end position="82"/>
    </location>
</feature>
<reference evidence="2" key="1">
    <citation type="submission" date="2023-04" db="EMBL/GenBank/DDBJ databases">
        <title>Phytophthora fragariaefolia NBRC 109709.</title>
        <authorList>
            <person name="Ichikawa N."/>
            <person name="Sato H."/>
            <person name="Tonouchi N."/>
        </authorList>
    </citation>
    <scope>NUCLEOTIDE SEQUENCE</scope>
    <source>
        <strain evidence="2">NBRC 109709</strain>
    </source>
</reference>
<sequence length="241" mass="26481">MAHEIKYAIKTEAVRWAGGAAVSGGEEGKKEESKDGSEDENMAREPHDRGRLNADNEGDRDTLVPRSSPHDVPAPRGDQEGGIVDSVVDHKAGATSASSSIPWTGNSVEFCFYSCGVAQIWEKQSLKFQRLVITLHDTEQTHITMSNGGLNSAQLETTYAIHVYGEGTMGLSVLVRAITQISGAEVLDVEFPRSTKTEIYDNRYHIVKFAQTACPPALNGASKRFIKEKTLTIHHYQTHQR</sequence>
<accession>A0A9W6U0L4</accession>
<dbReference type="Proteomes" id="UP001165121">
    <property type="component" value="Unassembled WGS sequence"/>
</dbReference>
<evidence type="ECO:0000256" key="1">
    <source>
        <dbReference type="SAM" id="MobiDB-lite"/>
    </source>
</evidence>
<comment type="caution">
    <text evidence="2">The sequence shown here is derived from an EMBL/GenBank/DDBJ whole genome shotgun (WGS) entry which is preliminary data.</text>
</comment>
<protein>
    <submittedName>
        <fullName evidence="2">Unnamed protein product</fullName>
    </submittedName>
</protein>
<evidence type="ECO:0000313" key="3">
    <source>
        <dbReference type="Proteomes" id="UP001165121"/>
    </source>
</evidence>
<name>A0A9W6U0L4_9STRA</name>